<dbReference type="PANTHER" id="PTHR43280">
    <property type="entry name" value="ARAC-FAMILY TRANSCRIPTIONAL REGULATOR"/>
    <property type="match status" value="1"/>
</dbReference>
<evidence type="ECO:0000256" key="4">
    <source>
        <dbReference type="SAM" id="Phobius"/>
    </source>
</evidence>
<dbReference type="RefSeq" id="WP_307205973.1">
    <property type="nucleotide sequence ID" value="NZ_JAUSSU010000008.1"/>
</dbReference>
<name>A0ABT9U677_PAEHA</name>
<evidence type="ECO:0000313" key="6">
    <source>
        <dbReference type="EMBL" id="MDQ0114581.1"/>
    </source>
</evidence>
<dbReference type="EMBL" id="JAUSSU010000008">
    <property type="protein sequence ID" value="MDQ0114581.1"/>
    <property type="molecule type" value="Genomic_DNA"/>
</dbReference>
<keyword evidence="4" id="KW-0472">Membrane</keyword>
<dbReference type="InterPro" id="IPR018062">
    <property type="entry name" value="HTH_AraC-typ_CS"/>
</dbReference>
<accession>A0ABT9U677</accession>
<feature type="transmembrane region" description="Helical" evidence="4">
    <location>
        <begin position="295"/>
        <end position="314"/>
    </location>
</feature>
<keyword evidence="1" id="KW-0805">Transcription regulation</keyword>
<dbReference type="PROSITE" id="PS01124">
    <property type="entry name" value="HTH_ARAC_FAMILY_2"/>
    <property type="match status" value="1"/>
</dbReference>
<organism evidence="6 7">
    <name type="scientific">Paenibacillus harenae</name>
    <dbReference type="NCBI Taxonomy" id="306543"/>
    <lineage>
        <taxon>Bacteria</taxon>
        <taxon>Bacillati</taxon>
        <taxon>Bacillota</taxon>
        <taxon>Bacilli</taxon>
        <taxon>Bacillales</taxon>
        <taxon>Paenibacillaceae</taxon>
        <taxon>Paenibacillus</taxon>
    </lineage>
</organism>
<keyword evidence="3" id="KW-0804">Transcription</keyword>
<evidence type="ECO:0000313" key="7">
    <source>
        <dbReference type="Proteomes" id="UP001229346"/>
    </source>
</evidence>
<feature type="domain" description="HTH araC/xylS-type" evidence="5">
    <location>
        <begin position="666"/>
        <end position="764"/>
    </location>
</feature>
<dbReference type="SUPFAM" id="SSF46689">
    <property type="entry name" value="Homeodomain-like"/>
    <property type="match status" value="2"/>
</dbReference>
<keyword evidence="4" id="KW-1133">Transmembrane helix</keyword>
<comment type="caution">
    <text evidence="6">The sequence shown here is derived from an EMBL/GenBank/DDBJ whole genome shotgun (WGS) entry which is preliminary data.</text>
</comment>
<proteinExistence type="predicted"/>
<evidence type="ECO:0000256" key="2">
    <source>
        <dbReference type="ARBA" id="ARBA00023125"/>
    </source>
</evidence>
<evidence type="ECO:0000259" key="5">
    <source>
        <dbReference type="PROSITE" id="PS01124"/>
    </source>
</evidence>
<dbReference type="InterPro" id="IPR009057">
    <property type="entry name" value="Homeodomain-like_sf"/>
</dbReference>
<reference evidence="6 7" key="1">
    <citation type="submission" date="2023-07" db="EMBL/GenBank/DDBJ databases">
        <title>Sorghum-associated microbial communities from plants grown in Nebraska, USA.</title>
        <authorList>
            <person name="Schachtman D."/>
        </authorList>
    </citation>
    <scope>NUCLEOTIDE SEQUENCE [LARGE SCALE GENOMIC DNA]</scope>
    <source>
        <strain evidence="6 7">CC482</strain>
    </source>
</reference>
<protein>
    <submittedName>
        <fullName evidence="6">AraC-like DNA-binding protein</fullName>
    </submittedName>
</protein>
<dbReference type="PANTHER" id="PTHR43280:SF10">
    <property type="entry name" value="REGULATORY PROTEIN POCR"/>
    <property type="match status" value="1"/>
</dbReference>
<dbReference type="PROSITE" id="PS00041">
    <property type="entry name" value="HTH_ARAC_FAMILY_1"/>
    <property type="match status" value="1"/>
</dbReference>
<dbReference type="InterPro" id="IPR018060">
    <property type="entry name" value="HTH_AraC"/>
</dbReference>
<gene>
    <name evidence="6" type="ORF">J2T15_004037</name>
</gene>
<dbReference type="Gene3D" id="1.10.10.60">
    <property type="entry name" value="Homeodomain-like"/>
    <property type="match status" value="2"/>
</dbReference>
<keyword evidence="2" id="KW-0238">DNA-binding</keyword>
<dbReference type="Proteomes" id="UP001229346">
    <property type="component" value="Unassembled WGS sequence"/>
</dbReference>
<dbReference type="Gene3D" id="6.10.340.10">
    <property type="match status" value="1"/>
</dbReference>
<evidence type="ECO:0000256" key="1">
    <source>
        <dbReference type="ARBA" id="ARBA00023015"/>
    </source>
</evidence>
<evidence type="ECO:0000256" key="3">
    <source>
        <dbReference type="ARBA" id="ARBA00023163"/>
    </source>
</evidence>
<dbReference type="Pfam" id="PF12833">
    <property type="entry name" value="HTH_18"/>
    <property type="match status" value="1"/>
</dbReference>
<keyword evidence="4" id="KW-0812">Transmembrane</keyword>
<sequence>MSKYLLRLLSFSLLIGVLPAVLVGILSYSIASGDIVDKVKEGNMHLLAQTQLSVEQMLKSVEKSATQFANSSIVEASMDESYTVTDFEQIRKLSVELYNLQSSDVVITEAYLINLQHKWALDLNGLKSLDSLNHASEFLDYAKVTRSIQWYTGSVIAGGDDMAVPKETISLVHKIPILPQTDKPQGLVVIRIAASDIWEALSSSNPSDRYYILDHTGTKIVGAAAGESGGYDEINAAVAKRLESEPEERLGLFSMQTGGEEEAVIYRSSGYNGWTYVSVVSIGELTKESRKIAKLTMIVCASVLLIVLAVALFGSRRMYRPIQRLQDIARGLGRNVQMHPSTPRNDELEFIKVSLQSLAFSRDQVEQQLLGHLGHLKEFFVLKLFTDQISENDFFYRSALNGLPTGWAYLGVFALQIDNLQDTRYEEEDRELLLYAVNNIAEEVLPPSSRFTPIILNQTQVTIVVADKTDPAEVKRVLYEAAERIKRNAWEYLHLQVSIGISKPYRMLTDTVKAYGESLSALKTRISLGPDIIVHYEDVENNHGVDHYEHSHLKVLEERLVYSLREMQPNNVSEIFRQYLDALLPKDGYLHEHQLLLMQLVSRLLYILQDQGISLKKVLQDEGAVKRLMYLQTRDEIVHWFESVLFAPMIQVLSEKSETTYIKIADRIVRMIQEKYDQEISLESYAQELNYHPVYLSRVFKREIGMTFSDYLSEYRMRMAKVMLETTDKKISEIGEQLQYKNISAFIRTFRKLYDMTPGQYREKIMKGSTE</sequence>
<dbReference type="SMART" id="SM00342">
    <property type="entry name" value="HTH_ARAC"/>
    <property type="match status" value="1"/>
</dbReference>
<keyword evidence="7" id="KW-1185">Reference proteome</keyword>